<dbReference type="RefSeq" id="WP_109727349.1">
    <property type="nucleotide sequence ID" value="NZ_QGDI01000011.1"/>
</dbReference>
<organism evidence="1 2">
    <name type="scientific">Ruminococcus flavefaciens</name>
    <dbReference type="NCBI Taxonomy" id="1265"/>
    <lineage>
        <taxon>Bacteria</taxon>
        <taxon>Bacillati</taxon>
        <taxon>Bacillota</taxon>
        <taxon>Clostridia</taxon>
        <taxon>Eubacteriales</taxon>
        <taxon>Oscillospiraceae</taxon>
        <taxon>Ruminococcus</taxon>
    </lineage>
</organism>
<dbReference type="EMBL" id="QGDI01000011">
    <property type="protein sequence ID" value="PWJ10977.1"/>
    <property type="molecule type" value="Genomic_DNA"/>
</dbReference>
<dbReference type="Pfam" id="PF08870">
    <property type="entry name" value="DndE"/>
    <property type="match status" value="1"/>
</dbReference>
<proteinExistence type="predicted"/>
<accession>A0A315XVW0</accession>
<comment type="caution">
    <text evidence="1">The sequence shown here is derived from an EMBL/GenBank/DDBJ whole genome shotgun (WGS) entry which is preliminary data.</text>
</comment>
<name>A0A315XVW0_RUMFL</name>
<sequence length="127" mass="14382">MIVKQIKLSNAAKDKLARLKGKTGIQNWNVLCRWALCYSLKEGTIPTDIEIASDSNVEMSWLTFAGEYHEIYEALIKEWCIVNKLGTDNDTLAKYLKLHLERGIGYLSGTNFVKDLKGLLDKSISEE</sequence>
<dbReference type="InterPro" id="IPR014969">
    <property type="entry name" value="DNA_S_DndE"/>
</dbReference>
<dbReference type="Gene3D" id="1.10.1220.160">
    <property type="entry name" value="DNA sulphur modification protein DndE"/>
    <property type="match status" value="1"/>
</dbReference>
<dbReference type="NCBIfam" id="TIGR03184">
    <property type="entry name" value="DNA_S_dndE"/>
    <property type="match status" value="1"/>
</dbReference>
<protein>
    <submittedName>
        <fullName evidence="1">DNA sulfur modification protein DndE</fullName>
    </submittedName>
</protein>
<dbReference type="InterPro" id="IPR038472">
    <property type="entry name" value="DndE_sf"/>
</dbReference>
<dbReference type="OrthoDB" id="512647at2"/>
<gene>
    <name evidence="1" type="ORF">IE37_02623</name>
</gene>
<evidence type="ECO:0000313" key="2">
    <source>
        <dbReference type="Proteomes" id="UP000245720"/>
    </source>
</evidence>
<reference evidence="1 2" key="1">
    <citation type="submission" date="2018-05" db="EMBL/GenBank/DDBJ databases">
        <title>The Hungate 1000. A catalogue of reference genomes from the rumen microbiome.</title>
        <authorList>
            <person name="Kelly W."/>
        </authorList>
    </citation>
    <scope>NUCLEOTIDE SEQUENCE [LARGE SCALE GENOMIC DNA]</scope>
    <source>
        <strain evidence="1 2">SAb67</strain>
    </source>
</reference>
<evidence type="ECO:0000313" key="1">
    <source>
        <dbReference type="EMBL" id="PWJ10977.1"/>
    </source>
</evidence>
<dbReference type="AlphaFoldDB" id="A0A315XVW0"/>
<dbReference type="Proteomes" id="UP000245720">
    <property type="component" value="Unassembled WGS sequence"/>
</dbReference>